<feature type="region of interest" description="Disordered" evidence="1">
    <location>
        <begin position="282"/>
        <end position="337"/>
    </location>
</feature>
<sequence>MIMVNGEQRIQITGGWSWVSDDHLHWSDGNEGGSSNDNLRTNVTAKVPSGYRAAVDGYIYMISVDGNDDIVNVSLYSRPLNSSRQEWMKGESARQEQAKALAQEQINLKKAMEAEAARKAAEAAAAAEAQRQAEEEERRRQAEWDAAHPVEAAQRDVNNASAAATAASNQINADNAQINSNNAEINARQPRLDQLNGEIAQLREVWASMMKAGDTARANQFHRAQIDPRLNEREPLQSAVESFQAQNNALSQDVANQTATLNSANQQCRRRKAVCNRHRLMRKLSARQNSPGRLPRKRVCRPSARRQNVPEPKRRHEHKQRPKQPLKQRRLKPHALNSKNPMFLVLLDFQRRLRLPP</sequence>
<dbReference type="Proteomes" id="UP000193749">
    <property type="component" value="Unassembled WGS sequence"/>
</dbReference>
<dbReference type="AlphaFoldDB" id="A0A1X1EH30"/>
<evidence type="ECO:0000313" key="2">
    <source>
        <dbReference type="EMBL" id="ORM88225.1"/>
    </source>
</evidence>
<accession>A0A1X1EH30</accession>
<feature type="compositionally biased region" description="Basic residues" evidence="1">
    <location>
        <begin position="294"/>
        <end position="304"/>
    </location>
</feature>
<gene>
    <name evidence="2" type="ORF">HA50_30340</name>
</gene>
<dbReference type="STRING" id="55209.HA50_30340"/>
<keyword evidence="3" id="KW-1185">Reference proteome</keyword>
<feature type="compositionally biased region" description="Basic and acidic residues" evidence="1">
    <location>
        <begin position="131"/>
        <end position="146"/>
    </location>
</feature>
<comment type="caution">
    <text evidence="2">The sequence shown here is derived from an EMBL/GenBank/DDBJ whole genome shotgun (WGS) entry which is preliminary data.</text>
</comment>
<proteinExistence type="predicted"/>
<protein>
    <submittedName>
        <fullName evidence="2">Uncharacterized protein</fullName>
    </submittedName>
</protein>
<name>A0A1X1EH30_PANCY</name>
<feature type="region of interest" description="Disordered" evidence="1">
    <location>
        <begin position="122"/>
        <end position="146"/>
    </location>
</feature>
<dbReference type="EMBL" id="MLJI01000003">
    <property type="protein sequence ID" value="ORM88225.1"/>
    <property type="molecule type" value="Genomic_DNA"/>
</dbReference>
<dbReference type="RefSeq" id="WP_084881193.1">
    <property type="nucleotide sequence ID" value="NZ_JAGGMY010000004.1"/>
</dbReference>
<evidence type="ECO:0000313" key="3">
    <source>
        <dbReference type="Proteomes" id="UP000193749"/>
    </source>
</evidence>
<evidence type="ECO:0000256" key="1">
    <source>
        <dbReference type="SAM" id="MobiDB-lite"/>
    </source>
</evidence>
<feature type="compositionally biased region" description="Basic residues" evidence="1">
    <location>
        <begin position="313"/>
        <end position="333"/>
    </location>
</feature>
<organism evidence="2 3">
    <name type="scientific">Pantoea cypripedii</name>
    <name type="common">Pectobacterium cypripedii</name>
    <name type="synonym">Erwinia cypripedii</name>
    <dbReference type="NCBI Taxonomy" id="55209"/>
    <lineage>
        <taxon>Bacteria</taxon>
        <taxon>Pseudomonadati</taxon>
        <taxon>Pseudomonadota</taxon>
        <taxon>Gammaproteobacteria</taxon>
        <taxon>Enterobacterales</taxon>
        <taxon>Erwiniaceae</taxon>
        <taxon>Pantoea</taxon>
    </lineage>
</organism>
<reference evidence="2 3" key="1">
    <citation type="journal article" date="2017" name="Antonie Van Leeuwenhoek">
        <title>Phylogenomic resolution of the bacterial genus Pantoea and its relationship with Erwinia and Tatumella.</title>
        <authorList>
            <person name="Palmer M."/>
            <person name="Steenkamp E.T."/>
            <person name="Coetzee M.P."/>
            <person name="Chan W.Y."/>
            <person name="van Zyl E."/>
            <person name="De Maayer P."/>
            <person name="Coutinho T.A."/>
            <person name="Blom J."/>
            <person name="Smits T.H."/>
            <person name="Duffy B."/>
            <person name="Venter S.N."/>
        </authorList>
    </citation>
    <scope>NUCLEOTIDE SEQUENCE [LARGE SCALE GENOMIC DNA]</scope>
    <source>
        <strain evidence="2 3">LMG 2657</strain>
    </source>
</reference>
<dbReference type="Gene3D" id="1.10.287.620">
    <property type="entry name" value="Helix Hairpins"/>
    <property type="match status" value="1"/>
</dbReference>